<dbReference type="Proteomes" id="UP000317648">
    <property type="component" value="Chromosome"/>
</dbReference>
<evidence type="ECO:0000256" key="1">
    <source>
        <dbReference type="SAM" id="Phobius"/>
    </source>
</evidence>
<protein>
    <recommendedName>
        <fullName evidence="4">DUF2752 domain-containing protein</fullName>
    </recommendedName>
</protein>
<dbReference type="EMBL" id="CP036433">
    <property type="protein sequence ID" value="QDU97925.1"/>
    <property type="molecule type" value="Genomic_DNA"/>
</dbReference>
<name>A0A518E1F3_9BACT</name>
<dbReference type="KEGG" id="lcre:Pla8534_57840"/>
<organism evidence="2 3">
    <name type="scientific">Lignipirellula cremea</name>
    <dbReference type="NCBI Taxonomy" id="2528010"/>
    <lineage>
        <taxon>Bacteria</taxon>
        <taxon>Pseudomonadati</taxon>
        <taxon>Planctomycetota</taxon>
        <taxon>Planctomycetia</taxon>
        <taxon>Pirellulales</taxon>
        <taxon>Pirellulaceae</taxon>
        <taxon>Lignipirellula</taxon>
    </lineage>
</organism>
<accession>A0A518E1F3</accession>
<feature type="transmembrane region" description="Helical" evidence="1">
    <location>
        <begin position="71"/>
        <end position="93"/>
    </location>
</feature>
<gene>
    <name evidence="2" type="ORF">Pla8534_57840</name>
</gene>
<dbReference type="Pfam" id="PF10825">
    <property type="entry name" value="DUF2752"/>
    <property type="match status" value="1"/>
</dbReference>
<feature type="transmembrane region" description="Helical" evidence="1">
    <location>
        <begin position="105"/>
        <end position="124"/>
    </location>
</feature>
<evidence type="ECO:0008006" key="4">
    <source>
        <dbReference type="Google" id="ProtNLM"/>
    </source>
</evidence>
<evidence type="ECO:0000313" key="3">
    <source>
        <dbReference type="Proteomes" id="UP000317648"/>
    </source>
</evidence>
<dbReference type="AlphaFoldDB" id="A0A518E1F3"/>
<sequence length="130" mass="13741">MLLGPGLVLIGLLITARTLEPSPDGFGTHRGLGLPSCSMIAWFGIRCPSCGMTTSWAYATRGDVLASLNANIGGFLLALGAAGLGPYLTISSLSGKWFLAPPNELYFALAGISIILITLIDWVTRHMYIT</sequence>
<dbReference type="InterPro" id="IPR021215">
    <property type="entry name" value="DUF2752"/>
</dbReference>
<proteinExistence type="predicted"/>
<keyword evidence="3" id="KW-1185">Reference proteome</keyword>
<dbReference type="OrthoDB" id="285957at2"/>
<keyword evidence="1" id="KW-1133">Transmembrane helix</keyword>
<evidence type="ECO:0000313" key="2">
    <source>
        <dbReference type="EMBL" id="QDU97925.1"/>
    </source>
</evidence>
<keyword evidence="1" id="KW-0812">Transmembrane</keyword>
<reference evidence="2 3" key="1">
    <citation type="submission" date="2019-02" db="EMBL/GenBank/DDBJ databases">
        <title>Deep-cultivation of Planctomycetes and their phenomic and genomic characterization uncovers novel biology.</title>
        <authorList>
            <person name="Wiegand S."/>
            <person name="Jogler M."/>
            <person name="Boedeker C."/>
            <person name="Pinto D."/>
            <person name="Vollmers J."/>
            <person name="Rivas-Marin E."/>
            <person name="Kohn T."/>
            <person name="Peeters S.H."/>
            <person name="Heuer A."/>
            <person name="Rast P."/>
            <person name="Oberbeckmann S."/>
            <person name="Bunk B."/>
            <person name="Jeske O."/>
            <person name="Meyerdierks A."/>
            <person name="Storesund J.E."/>
            <person name="Kallscheuer N."/>
            <person name="Luecker S."/>
            <person name="Lage O.M."/>
            <person name="Pohl T."/>
            <person name="Merkel B.J."/>
            <person name="Hornburger P."/>
            <person name="Mueller R.-W."/>
            <person name="Bruemmer F."/>
            <person name="Labrenz M."/>
            <person name="Spormann A.M."/>
            <person name="Op den Camp H."/>
            <person name="Overmann J."/>
            <person name="Amann R."/>
            <person name="Jetten M.S.M."/>
            <person name="Mascher T."/>
            <person name="Medema M.H."/>
            <person name="Devos D.P."/>
            <person name="Kaster A.-K."/>
            <person name="Ovreas L."/>
            <person name="Rohde M."/>
            <person name="Galperin M.Y."/>
            <person name="Jogler C."/>
        </authorList>
    </citation>
    <scope>NUCLEOTIDE SEQUENCE [LARGE SCALE GENOMIC DNA]</scope>
    <source>
        <strain evidence="2 3">Pla85_3_4</strain>
    </source>
</reference>
<keyword evidence="1" id="KW-0472">Membrane</keyword>